<dbReference type="SUPFAM" id="SSF48484">
    <property type="entry name" value="Lipoxigenase"/>
    <property type="match status" value="1"/>
</dbReference>
<dbReference type="PROSITE" id="PS51393">
    <property type="entry name" value="LIPOXYGENASE_3"/>
    <property type="match status" value="1"/>
</dbReference>
<name>A0ABD1Q2S9_9LAMI</name>
<comment type="cofactor">
    <cofactor evidence="1 6">
        <name>Fe cation</name>
        <dbReference type="ChEBI" id="CHEBI:24875"/>
    </cofactor>
</comment>
<dbReference type="InterPro" id="IPR036226">
    <property type="entry name" value="LipOase_C_sf"/>
</dbReference>
<comment type="caution">
    <text evidence="8">The sequence shown here is derived from an EMBL/GenBank/DDBJ whole genome shotgun (WGS) entry which is preliminary data.</text>
</comment>
<evidence type="ECO:0000256" key="3">
    <source>
        <dbReference type="ARBA" id="ARBA00022964"/>
    </source>
</evidence>
<evidence type="ECO:0000313" key="9">
    <source>
        <dbReference type="Proteomes" id="UP001604336"/>
    </source>
</evidence>
<organism evidence="8 9">
    <name type="scientific">Abeliophyllum distichum</name>
    <dbReference type="NCBI Taxonomy" id="126358"/>
    <lineage>
        <taxon>Eukaryota</taxon>
        <taxon>Viridiplantae</taxon>
        <taxon>Streptophyta</taxon>
        <taxon>Embryophyta</taxon>
        <taxon>Tracheophyta</taxon>
        <taxon>Spermatophyta</taxon>
        <taxon>Magnoliopsida</taxon>
        <taxon>eudicotyledons</taxon>
        <taxon>Gunneridae</taxon>
        <taxon>Pentapetalae</taxon>
        <taxon>asterids</taxon>
        <taxon>lamiids</taxon>
        <taxon>Lamiales</taxon>
        <taxon>Oleaceae</taxon>
        <taxon>Forsythieae</taxon>
        <taxon>Abeliophyllum</taxon>
    </lineage>
</organism>
<dbReference type="GO" id="GO:0046872">
    <property type="term" value="F:metal ion binding"/>
    <property type="evidence" value="ECO:0007669"/>
    <property type="project" value="UniProtKB-KW"/>
</dbReference>
<dbReference type="InterPro" id="IPR013819">
    <property type="entry name" value="LipOase_C"/>
</dbReference>
<dbReference type="AlphaFoldDB" id="A0ABD1Q2S9"/>
<dbReference type="Gene3D" id="1.20.245.10">
    <property type="entry name" value="Lipoxygenase-1, Domain 5"/>
    <property type="match status" value="1"/>
</dbReference>
<evidence type="ECO:0000256" key="4">
    <source>
        <dbReference type="ARBA" id="ARBA00023002"/>
    </source>
</evidence>
<evidence type="ECO:0000313" key="8">
    <source>
        <dbReference type="EMBL" id="KAL2470490.1"/>
    </source>
</evidence>
<evidence type="ECO:0000256" key="6">
    <source>
        <dbReference type="RuleBase" id="RU003974"/>
    </source>
</evidence>
<dbReference type="Proteomes" id="UP001604336">
    <property type="component" value="Unassembled WGS sequence"/>
</dbReference>
<dbReference type="PROSITE" id="PS00081">
    <property type="entry name" value="LIPOXYGENASE_2"/>
    <property type="match status" value="1"/>
</dbReference>
<evidence type="ECO:0000256" key="2">
    <source>
        <dbReference type="ARBA" id="ARBA00022723"/>
    </source>
</evidence>
<dbReference type="InterPro" id="IPR020833">
    <property type="entry name" value="LipOase_Fe_BS"/>
</dbReference>
<reference evidence="9" key="1">
    <citation type="submission" date="2024-07" db="EMBL/GenBank/DDBJ databases">
        <title>Two chromosome-level genome assemblies of Korean endemic species Abeliophyllum distichum and Forsythia ovata (Oleaceae).</title>
        <authorList>
            <person name="Jang H."/>
        </authorList>
    </citation>
    <scope>NUCLEOTIDE SEQUENCE [LARGE SCALE GENOMIC DNA]</scope>
</reference>
<keyword evidence="4 6" id="KW-0560">Oxidoreductase</keyword>
<comment type="similarity">
    <text evidence="6">Belongs to the lipoxygenase family.</text>
</comment>
<evidence type="ECO:0000256" key="5">
    <source>
        <dbReference type="ARBA" id="ARBA00023004"/>
    </source>
</evidence>
<gene>
    <name evidence="8" type="ORF">Adt_38626</name>
</gene>
<feature type="domain" description="Lipoxygenase" evidence="7">
    <location>
        <begin position="1"/>
        <end position="135"/>
    </location>
</feature>
<keyword evidence="3 6" id="KW-0223">Dioxygenase</keyword>
<proteinExistence type="inferred from homology"/>
<dbReference type="Gene3D" id="3.10.450.60">
    <property type="match status" value="1"/>
</dbReference>
<protein>
    <submittedName>
        <fullName evidence="8">Lipoxygenase 2</fullName>
    </submittedName>
</protein>
<dbReference type="Pfam" id="PF00305">
    <property type="entry name" value="Lipoxygenase"/>
    <property type="match status" value="1"/>
</dbReference>
<keyword evidence="2 6" id="KW-0479">Metal-binding</keyword>
<dbReference type="InterPro" id="IPR000907">
    <property type="entry name" value="LipOase"/>
</dbReference>
<sequence>MPSGTLKPLAIELTRPPIDGKHQWKEVFRPSWEASDLWLGRLAKAHILAHDSGYHQLVSHWLRTHCCVEPYVIATNRHLSAMHPIHRLLHPHLRYTMEINALARKLLINADGTIEKSFFPHKYSVEISSIVYDKL</sequence>
<dbReference type="InterPro" id="IPR020834">
    <property type="entry name" value="LipOase_CS"/>
</dbReference>
<keyword evidence="9" id="KW-1185">Reference proteome</keyword>
<accession>A0ABD1Q2S9</accession>
<evidence type="ECO:0000256" key="1">
    <source>
        <dbReference type="ARBA" id="ARBA00001962"/>
    </source>
</evidence>
<evidence type="ECO:0000259" key="7">
    <source>
        <dbReference type="PROSITE" id="PS51393"/>
    </source>
</evidence>
<dbReference type="EMBL" id="JBFOLK010000012">
    <property type="protein sequence ID" value="KAL2470490.1"/>
    <property type="molecule type" value="Genomic_DNA"/>
</dbReference>
<dbReference type="PRINTS" id="PR00087">
    <property type="entry name" value="LIPOXYGENASE"/>
</dbReference>
<dbReference type="GO" id="GO:0051213">
    <property type="term" value="F:dioxygenase activity"/>
    <property type="evidence" value="ECO:0007669"/>
    <property type="project" value="UniProtKB-KW"/>
</dbReference>
<dbReference type="PROSITE" id="PS00711">
    <property type="entry name" value="LIPOXYGENASE_1"/>
    <property type="match status" value="1"/>
</dbReference>
<keyword evidence="5 6" id="KW-0408">Iron</keyword>
<dbReference type="PANTHER" id="PTHR11771">
    <property type="entry name" value="LIPOXYGENASE"/>
    <property type="match status" value="1"/>
</dbReference>